<dbReference type="RefSeq" id="WP_338748991.1">
    <property type="nucleotide sequence ID" value="NZ_CP147404.1"/>
</dbReference>
<protein>
    <submittedName>
        <fullName evidence="1">Uncharacterized protein</fullName>
    </submittedName>
</protein>
<reference evidence="1 2" key="1">
    <citation type="submission" date="2024-02" db="EMBL/GenBank/DDBJ databases">
        <title>Seven novel Bacillus-like species.</title>
        <authorList>
            <person name="Liu G."/>
        </authorList>
    </citation>
    <scope>NUCLEOTIDE SEQUENCE [LARGE SCALE GENOMIC DNA]</scope>
    <source>
        <strain evidence="1 2">FJAT-52991</strain>
    </source>
</reference>
<accession>A0ABZ2N1H3</accession>
<evidence type="ECO:0000313" key="2">
    <source>
        <dbReference type="Proteomes" id="UP001387364"/>
    </source>
</evidence>
<proteinExistence type="predicted"/>
<dbReference type="EMBL" id="CP147404">
    <property type="protein sequence ID" value="WXB91473.1"/>
    <property type="molecule type" value="Genomic_DNA"/>
</dbReference>
<keyword evidence="2" id="KW-1185">Reference proteome</keyword>
<gene>
    <name evidence="1" type="ORF">WDJ61_09255</name>
</gene>
<sequence>MKSKWTDSDFKKWIDTLDEPYRSYLKSKMTEVLALFMENPEKANLYVQQLKNNMELQKKK</sequence>
<organism evidence="1 2">
    <name type="scientific">Bacillus kandeliae</name>
    <dbReference type="NCBI Taxonomy" id="3129297"/>
    <lineage>
        <taxon>Bacteria</taxon>
        <taxon>Bacillati</taxon>
        <taxon>Bacillota</taxon>
        <taxon>Bacilli</taxon>
        <taxon>Bacillales</taxon>
        <taxon>Bacillaceae</taxon>
        <taxon>Bacillus</taxon>
    </lineage>
</organism>
<evidence type="ECO:0000313" key="1">
    <source>
        <dbReference type="EMBL" id="WXB91473.1"/>
    </source>
</evidence>
<name>A0ABZ2N1H3_9BACI</name>
<dbReference type="Proteomes" id="UP001387364">
    <property type="component" value="Chromosome"/>
</dbReference>